<protein>
    <submittedName>
        <fullName evidence="5">AraC-type DNA-binding protein</fullName>
    </submittedName>
</protein>
<dbReference type="InterPro" id="IPR032687">
    <property type="entry name" value="AraC-type_N"/>
</dbReference>
<dbReference type="Gene3D" id="1.10.10.60">
    <property type="entry name" value="Homeodomain-like"/>
    <property type="match status" value="1"/>
</dbReference>
<proteinExistence type="predicted"/>
<organism evidence="5 6">
    <name type="scientific">Flagellimonas pacifica</name>
    <dbReference type="NCBI Taxonomy" id="1247520"/>
    <lineage>
        <taxon>Bacteria</taxon>
        <taxon>Pseudomonadati</taxon>
        <taxon>Bacteroidota</taxon>
        <taxon>Flavobacteriia</taxon>
        <taxon>Flavobacteriales</taxon>
        <taxon>Flavobacteriaceae</taxon>
        <taxon>Flagellimonas</taxon>
    </lineage>
</organism>
<dbReference type="SUPFAM" id="SSF46689">
    <property type="entry name" value="Homeodomain-like"/>
    <property type="match status" value="1"/>
</dbReference>
<evidence type="ECO:0000313" key="5">
    <source>
        <dbReference type="EMBL" id="SNZ01448.1"/>
    </source>
</evidence>
<evidence type="ECO:0000313" key="6">
    <source>
        <dbReference type="Proteomes" id="UP000219048"/>
    </source>
</evidence>
<dbReference type="AlphaFoldDB" id="A0A285MWF9"/>
<evidence type="ECO:0000256" key="1">
    <source>
        <dbReference type="ARBA" id="ARBA00023015"/>
    </source>
</evidence>
<keyword evidence="1" id="KW-0805">Transcription regulation</keyword>
<evidence type="ECO:0000256" key="2">
    <source>
        <dbReference type="ARBA" id="ARBA00023125"/>
    </source>
</evidence>
<dbReference type="GO" id="GO:0005829">
    <property type="term" value="C:cytosol"/>
    <property type="evidence" value="ECO:0007669"/>
    <property type="project" value="TreeGrafter"/>
</dbReference>
<evidence type="ECO:0000259" key="4">
    <source>
        <dbReference type="PROSITE" id="PS01124"/>
    </source>
</evidence>
<name>A0A285MWF9_9FLAO</name>
<keyword evidence="2 5" id="KW-0238">DNA-binding</keyword>
<dbReference type="PROSITE" id="PS01124">
    <property type="entry name" value="HTH_ARAC_FAMILY_2"/>
    <property type="match status" value="1"/>
</dbReference>
<dbReference type="InterPro" id="IPR009057">
    <property type="entry name" value="Homeodomain-like_sf"/>
</dbReference>
<dbReference type="InterPro" id="IPR020449">
    <property type="entry name" value="Tscrpt_reg_AraC-type_HTH"/>
</dbReference>
<dbReference type="Pfam" id="PF12625">
    <property type="entry name" value="Arabinose_bd"/>
    <property type="match status" value="1"/>
</dbReference>
<keyword evidence="6" id="KW-1185">Reference proteome</keyword>
<feature type="domain" description="HTH araC/xylS-type" evidence="4">
    <location>
        <begin position="280"/>
        <end position="378"/>
    </location>
</feature>
<evidence type="ECO:0000256" key="3">
    <source>
        <dbReference type="ARBA" id="ARBA00023163"/>
    </source>
</evidence>
<dbReference type="InterPro" id="IPR018060">
    <property type="entry name" value="HTH_AraC"/>
</dbReference>
<reference evidence="6" key="1">
    <citation type="submission" date="2017-09" db="EMBL/GenBank/DDBJ databases">
        <authorList>
            <person name="Varghese N."/>
            <person name="Submissions S."/>
        </authorList>
    </citation>
    <scope>NUCLEOTIDE SEQUENCE [LARGE SCALE GENOMIC DNA]</scope>
    <source>
        <strain evidence="6">DSM 25885</strain>
    </source>
</reference>
<dbReference type="PANTHER" id="PTHR47894">
    <property type="entry name" value="HTH-TYPE TRANSCRIPTIONAL REGULATOR GADX"/>
    <property type="match status" value="1"/>
</dbReference>
<dbReference type="GO" id="GO:0000976">
    <property type="term" value="F:transcription cis-regulatory region binding"/>
    <property type="evidence" value="ECO:0007669"/>
    <property type="project" value="TreeGrafter"/>
</dbReference>
<dbReference type="SMART" id="SM00342">
    <property type="entry name" value="HTH_ARAC"/>
    <property type="match status" value="1"/>
</dbReference>
<dbReference type="PRINTS" id="PR00032">
    <property type="entry name" value="HTHARAC"/>
</dbReference>
<dbReference type="EMBL" id="OBEH01000005">
    <property type="protein sequence ID" value="SNZ01448.1"/>
    <property type="molecule type" value="Genomic_DNA"/>
</dbReference>
<dbReference type="OrthoDB" id="5582699at2"/>
<dbReference type="Proteomes" id="UP000219048">
    <property type="component" value="Unassembled WGS sequence"/>
</dbReference>
<sequence>MISKFLDYYLFLLVQMYFRIPPFGLTFHDKACTFHANYLVYLDMEVSASVFRTILYAARSKGADVAGLCKKVGIEPSELDNSEKRFSLSAVDALFKHSIHLTNDSLFGLHIGEQADFSAFGIVGFVMKTSPDVITALERACHYNNLASGLIKVSFTKNEDEGIFRTTPLPLVSKNHPITAKNGAEHAISFILRAIQKLSGKKILPRSTDFTFPTQRENLEEYRRIFTKGLRFNQAENDLIYKLKDLETPVVGYNRDLFELLNTQAQEILDGLSKGESFAKKVRRVIVKKFNHQFPTIDLVADELNLSIRSLQRKLTLEGETFQNILDAIRQEFAVQYLKNKELSISEVGYLLGFSEPSVFSRSFKRWMGHSPKEYLLSL</sequence>
<gene>
    <name evidence="5" type="ORF">SAMN06265377_3287</name>
</gene>
<dbReference type="PANTHER" id="PTHR47894:SF1">
    <property type="entry name" value="HTH-TYPE TRANSCRIPTIONAL REGULATOR VQSM"/>
    <property type="match status" value="1"/>
</dbReference>
<dbReference type="Pfam" id="PF12833">
    <property type="entry name" value="HTH_18"/>
    <property type="match status" value="1"/>
</dbReference>
<keyword evidence="3" id="KW-0804">Transcription</keyword>
<dbReference type="GO" id="GO:0003700">
    <property type="term" value="F:DNA-binding transcription factor activity"/>
    <property type="evidence" value="ECO:0007669"/>
    <property type="project" value="InterPro"/>
</dbReference>
<accession>A0A285MWF9</accession>